<gene>
    <name evidence="7" type="ORF">CLV98_10889</name>
</gene>
<comment type="caution">
    <text evidence="7">The sequence shown here is derived from an EMBL/GenBank/DDBJ whole genome shotgun (WGS) entry which is preliminary data.</text>
</comment>
<dbReference type="PANTHER" id="PTHR43133:SF46">
    <property type="entry name" value="RNA POLYMERASE SIGMA-70 FACTOR ECF SUBFAMILY"/>
    <property type="match status" value="1"/>
</dbReference>
<reference evidence="7 8" key="1">
    <citation type="submission" date="2018-03" db="EMBL/GenBank/DDBJ databases">
        <title>Genomic Encyclopedia of Archaeal and Bacterial Type Strains, Phase II (KMG-II): from individual species to whole genera.</title>
        <authorList>
            <person name="Goeker M."/>
        </authorList>
    </citation>
    <scope>NUCLEOTIDE SEQUENCE [LARGE SCALE GENOMIC DNA]</scope>
    <source>
        <strain evidence="7 8">DSM 100346</strain>
    </source>
</reference>
<sequence length="206" mass="24043">MKKIEPFGVWETEPQLWKAVRSGDEAAFTFLFEKYHPHLYNYGSKLTSETDLLEDAIQDVFIDIWRLREGLTEQVLSIRYYLLRCLRRRIRKGMDRHSHTDDLSAVPEEVLLAQSLGDTEQLMIAAESEGQRKEMVQKLINSLPQRQLEAITLRYYEGLSNEQIAQMMGVSQKSVRNFLYKALTHMRLAQELAHLTLWCLALLLNV</sequence>
<dbReference type="InterPro" id="IPR013325">
    <property type="entry name" value="RNA_pol_sigma_r2"/>
</dbReference>
<evidence type="ECO:0000313" key="7">
    <source>
        <dbReference type="EMBL" id="PWJ57169.1"/>
    </source>
</evidence>
<evidence type="ECO:0000259" key="5">
    <source>
        <dbReference type="Pfam" id="PF04542"/>
    </source>
</evidence>
<dbReference type="GO" id="GO:0016987">
    <property type="term" value="F:sigma factor activity"/>
    <property type="evidence" value="ECO:0007669"/>
    <property type="project" value="UniProtKB-KW"/>
</dbReference>
<evidence type="ECO:0000256" key="1">
    <source>
        <dbReference type="ARBA" id="ARBA00010641"/>
    </source>
</evidence>
<comment type="similarity">
    <text evidence="1">Belongs to the sigma-70 factor family. ECF subfamily.</text>
</comment>
<feature type="domain" description="RNA polymerase sigma-70 region 2" evidence="5">
    <location>
        <begin position="31"/>
        <end position="97"/>
    </location>
</feature>
<dbReference type="Pfam" id="PF08281">
    <property type="entry name" value="Sigma70_r4_2"/>
    <property type="match status" value="1"/>
</dbReference>
<dbReference type="Pfam" id="PF04542">
    <property type="entry name" value="Sigma70_r2"/>
    <property type="match status" value="1"/>
</dbReference>
<dbReference type="InterPro" id="IPR039425">
    <property type="entry name" value="RNA_pol_sigma-70-like"/>
</dbReference>
<dbReference type="EMBL" id="QGDT01000008">
    <property type="protein sequence ID" value="PWJ57169.1"/>
    <property type="molecule type" value="Genomic_DNA"/>
</dbReference>
<dbReference type="PANTHER" id="PTHR43133">
    <property type="entry name" value="RNA POLYMERASE ECF-TYPE SIGMA FACTO"/>
    <property type="match status" value="1"/>
</dbReference>
<evidence type="ECO:0000256" key="4">
    <source>
        <dbReference type="ARBA" id="ARBA00023163"/>
    </source>
</evidence>
<dbReference type="InterPro" id="IPR013324">
    <property type="entry name" value="RNA_pol_sigma_r3/r4-like"/>
</dbReference>
<dbReference type="InterPro" id="IPR014284">
    <property type="entry name" value="RNA_pol_sigma-70_dom"/>
</dbReference>
<dbReference type="RefSeq" id="WP_229203402.1">
    <property type="nucleotide sequence ID" value="NZ_QGDT01000008.1"/>
</dbReference>
<dbReference type="NCBIfam" id="TIGR02937">
    <property type="entry name" value="sigma70-ECF"/>
    <property type="match status" value="1"/>
</dbReference>
<evidence type="ECO:0000256" key="3">
    <source>
        <dbReference type="ARBA" id="ARBA00023082"/>
    </source>
</evidence>
<dbReference type="InterPro" id="IPR007627">
    <property type="entry name" value="RNA_pol_sigma70_r2"/>
</dbReference>
<dbReference type="Gene3D" id="1.10.10.10">
    <property type="entry name" value="Winged helix-like DNA-binding domain superfamily/Winged helix DNA-binding domain"/>
    <property type="match status" value="1"/>
</dbReference>
<keyword evidence="8" id="KW-1185">Reference proteome</keyword>
<dbReference type="SUPFAM" id="SSF88659">
    <property type="entry name" value="Sigma3 and sigma4 domains of RNA polymerase sigma factors"/>
    <property type="match status" value="1"/>
</dbReference>
<name>A0A316AIW3_9BACT</name>
<keyword evidence="2" id="KW-0805">Transcription regulation</keyword>
<evidence type="ECO:0000256" key="2">
    <source>
        <dbReference type="ARBA" id="ARBA00023015"/>
    </source>
</evidence>
<keyword evidence="3" id="KW-0731">Sigma factor</keyword>
<dbReference type="Gene3D" id="1.10.1740.10">
    <property type="match status" value="1"/>
</dbReference>
<protein>
    <submittedName>
        <fullName evidence="7">RNA polymerase sigma factor (Sigma-70 family)</fullName>
    </submittedName>
</protein>
<evidence type="ECO:0000259" key="6">
    <source>
        <dbReference type="Pfam" id="PF08281"/>
    </source>
</evidence>
<proteinExistence type="inferred from homology"/>
<dbReference type="CDD" id="cd06171">
    <property type="entry name" value="Sigma70_r4"/>
    <property type="match status" value="1"/>
</dbReference>
<dbReference type="Proteomes" id="UP000245880">
    <property type="component" value="Unassembled WGS sequence"/>
</dbReference>
<dbReference type="InterPro" id="IPR013249">
    <property type="entry name" value="RNA_pol_sigma70_r4_t2"/>
</dbReference>
<dbReference type="AlphaFoldDB" id="A0A316AIW3"/>
<feature type="domain" description="RNA polymerase sigma factor 70 region 4 type 2" evidence="6">
    <location>
        <begin position="134"/>
        <end position="186"/>
    </location>
</feature>
<accession>A0A316AIW3</accession>
<dbReference type="GO" id="GO:0006352">
    <property type="term" value="P:DNA-templated transcription initiation"/>
    <property type="evidence" value="ECO:0007669"/>
    <property type="project" value="InterPro"/>
</dbReference>
<dbReference type="InterPro" id="IPR036388">
    <property type="entry name" value="WH-like_DNA-bd_sf"/>
</dbReference>
<dbReference type="GO" id="GO:0003677">
    <property type="term" value="F:DNA binding"/>
    <property type="evidence" value="ECO:0007669"/>
    <property type="project" value="InterPro"/>
</dbReference>
<evidence type="ECO:0000313" key="8">
    <source>
        <dbReference type="Proteomes" id="UP000245880"/>
    </source>
</evidence>
<organism evidence="7 8">
    <name type="scientific">Dyadobacter jejuensis</name>
    <dbReference type="NCBI Taxonomy" id="1082580"/>
    <lineage>
        <taxon>Bacteria</taxon>
        <taxon>Pseudomonadati</taxon>
        <taxon>Bacteroidota</taxon>
        <taxon>Cytophagia</taxon>
        <taxon>Cytophagales</taxon>
        <taxon>Spirosomataceae</taxon>
        <taxon>Dyadobacter</taxon>
    </lineage>
</organism>
<dbReference type="SUPFAM" id="SSF88946">
    <property type="entry name" value="Sigma2 domain of RNA polymerase sigma factors"/>
    <property type="match status" value="1"/>
</dbReference>
<keyword evidence="4" id="KW-0804">Transcription</keyword>